<gene>
    <name evidence="5" type="ORF">IAC23_00560</name>
</gene>
<dbReference type="AlphaFoldDB" id="A0A9D9EA79"/>
<dbReference type="InterPro" id="IPR018060">
    <property type="entry name" value="HTH_AraC"/>
</dbReference>
<reference evidence="5" key="1">
    <citation type="submission" date="2020-10" db="EMBL/GenBank/DDBJ databases">
        <authorList>
            <person name="Gilroy R."/>
        </authorList>
    </citation>
    <scope>NUCLEOTIDE SEQUENCE</scope>
    <source>
        <strain evidence="5">D5-748</strain>
    </source>
</reference>
<evidence type="ECO:0000256" key="2">
    <source>
        <dbReference type="ARBA" id="ARBA00023125"/>
    </source>
</evidence>
<dbReference type="SUPFAM" id="SSF51215">
    <property type="entry name" value="Regulatory protein AraC"/>
    <property type="match status" value="1"/>
</dbReference>
<evidence type="ECO:0000259" key="4">
    <source>
        <dbReference type="PROSITE" id="PS01124"/>
    </source>
</evidence>
<dbReference type="Proteomes" id="UP000823619">
    <property type="component" value="Unassembled WGS sequence"/>
</dbReference>
<dbReference type="SMART" id="SM00342">
    <property type="entry name" value="HTH_ARAC"/>
    <property type="match status" value="1"/>
</dbReference>
<dbReference type="InterPro" id="IPR003313">
    <property type="entry name" value="AraC-bd"/>
</dbReference>
<dbReference type="Pfam" id="PF12833">
    <property type="entry name" value="HTH_18"/>
    <property type="match status" value="1"/>
</dbReference>
<comment type="caution">
    <text evidence="5">The sequence shown here is derived from an EMBL/GenBank/DDBJ whole genome shotgun (WGS) entry which is preliminary data.</text>
</comment>
<evidence type="ECO:0000313" key="5">
    <source>
        <dbReference type="EMBL" id="MBO8444177.1"/>
    </source>
</evidence>
<dbReference type="InterPro" id="IPR009057">
    <property type="entry name" value="Homeodomain-like_sf"/>
</dbReference>
<dbReference type="Pfam" id="PF02311">
    <property type="entry name" value="AraC_binding"/>
    <property type="match status" value="1"/>
</dbReference>
<proteinExistence type="predicted"/>
<dbReference type="PANTHER" id="PTHR43280">
    <property type="entry name" value="ARAC-FAMILY TRANSCRIPTIONAL REGULATOR"/>
    <property type="match status" value="1"/>
</dbReference>
<accession>A0A9D9EA79</accession>
<dbReference type="PROSITE" id="PS01124">
    <property type="entry name" value="HTH_ARAC_FAMILY_2"/>
    <property type="match status" value="1"/>
</dbReference>
<evidence type="ECO:0000313" key="6">
    <source>
        <dbReference type="Proteomes" id="UP000823619"/>
    </source>
</evidence>
<keyword evidence="2" id="KW-0238">DNA-binding</keyword>
<evidence type="ECO:0000256" key="3">
    <source>
        <dbReference type="ARBA" id="ARBA00023163"/>
    </source>
</evidence>
<dbReference type="GO" id="GO:0003700">
    <property type="term" value="F:DNA-binding transcription factor activity"/>
    <property type="evidence" value="ECO:0007669"/>
    <property type="project" value="InterPro"/>
</dbReference>
<dbReference type="PANTHER" id="PTHR43280:SF32">
    <property type="entry name" value="TRANSCRIPTIONAL REGULATORY PROTEIN"/>
    <property type="match status" value="1"/>
</dbReference>
<protein>
    <submittedName>
        <fullName evidence="5">AraC family transcriptional regulator</fullName>
    </submittedName>
</protein>
<sequence length="291" mass="33373">MKEKFSRIAMGDISEVSDPSSVKDLYISSTGRIWDFYESEPFFIFDGIVIGLYLKGVASVKINGRRYEIKPYSVLLLPPNELLEVESGSSDADRKSLIASTDVIFEYPTPIDTGILSLARRMPVARVSEKQMSRLMDTFDLLEKKYSVIDNSYRDEVCKALFYALLLEIIDLLKKEVGRFTGPALKQEKLVDDFFALLSKWYKKERTVTFYAGKMNRTPKYLSTAIKKMTGRSILEWINETVIIEIKMQLKTTDQTVAGISENLNFPDPSSFIQFFKLHTGLTPLQYRKQQ</sequence>
<dbReference type="Gene3D" id="1.10.10.60">
    <property type="entry name" value="Homeodomain-like"/>
    <property type="match status" value="1"/>
</dbReference>
<dbReference type="InterPro" id="IPR037923">
    <property type="entry name" value="HTH-like"/>
</dbReference>
<evidence type="ECO:0000256" key="1">
    <source>
        <dbReference type="ARBA" id="ARBA00023015"/>
    </source>
</evidence>
<name>A0A9D9EA79_9BACT</name>
<keyword evidence="1" id="KW-0805">Transcription regulation</keyword>
<organism evidence="5 6">
    <name type="scientific">Candidatus Cryptobacteroides merdavium</name>
    <dbReference type="NCBI Taxonomy" id="2840769"/>
    <lineage>
        <taxon>Bacteria</taxon>
        <taxon>Pseudomonadati</taxon>
        <taxon>Bacteroidota</taxon>
        <taxon>Bacteroidia</taxon>
        <taxon>Bacteroidales</taxon>
        <taxon>Candidatus Cryptobacteroides</taxon>
    </lineage>
</organism>
<keyword evidence="3" id="KW-0804">Transcription</keyword>
<reference evidence="5" key="2">
    <citation type="journal article" date="2021" name="PeerJ">
        <title>Extensive microbial diversity within the chicken gut microbiome revealed by metagenomics and culture.</title>
        <authorList>
            <person name="Gilroy R."/>
            <person name="Ravi A."/>
            <person name="Getino M."/>
            <person name="Pursley I."/>
            <person name="Horton D.L."/>
            <person name="Alikhan N.F."/>
            <person name="Baker D."/>
            <person name="Gharbi K."/>
            <person name="Hall N."/>
            <person name="Watson M."/>
            <person name="Adriaenssens E.M."/>
            <person name="Foster-Nyarko E."/>
            <person name="Jarju S."/>
            <person name="Secka A."/>
            <person name="Antonio M."/>
            <person name="Oren A."/>
            <person name="Chaudhuri R.R."/>
            <person name="La Ragione R."/>
            <person name="Hildebrand F."/>
            <person name="Pallen M.J."/>
        </authorList>
    </citation>
    <scope>NUCLEOTIDE SEQUENCE</scope>
    <source>
        <strain evidence="5">D5-748</strain>
    </source>
</reference>
<feature type="domain" description="HTH araC/xylS-type" evidence="4">
    <location>
        <begin position="192"/>
        <end position="290"/>
    </location>
</feature>
<dbReference type="SUPFAM" id="SSF46689">
    <property type="entry name" value="Homeodomain-like"/>
    <property type="match status" value="1"/>
</dbReference>
<dbReference type="GO" id="GO:0043565">
    <property type="term" value="F:sequence-specific DNA binding"/>
    <property type="evidence" value="ECO:0007669"/>
    <property type="project" value="InterPro"/>
</dbReference>
<dbReference type="EMBL" id="JADIMO010000011">
    <property type="protein sequence ID" value="MBO8444177.1"/>
    <property type="molecule type" value="Genomic_DNA"/>
</dbReference>